<dbReference type="Proteomes" id="UP000305109">
    <property type="component" value="Unassembled WGS sequence"/>
</dbReference>
<evidence type="ECO:0000256" key="1">
    <source>
        <dbReference type="ARBA" id="ARBA00023015"/>
    </source>
</evidence>
<reference evidence="6 7" key="1">
    <citation type="submission" date="2019-04" db="EMBL/GenBank/DDBJ databases">
        <title>Rhodococcus oryzae sp. nov., a novel actinomycete isolated from rhizosphere soil of rice (Oryza sativa L.).</title>
        <authorList>
            <person name="Li C."/>
        </authorList>
    </citation>
    <scope>NUCLEOTIDE SEQUENCE [LARGE SCALE GENOMIC DNA]</scope>
    <source>
        <strain evidence="6 7">NEAU-CX67</strain>
    </source>
</reference>
<evidence type="ECO:0000313" key="7">
    <source>
        <dbReference type="Proteomes" id="UP000305109"/>
    </source>
</evidence>
<keyword evidence="3" id="KW-0804">Transcription</keyword>
<gene>
    <name evidence="6" type="ORF">FCG67_05435</name>
</gene>
<dbReference type="InterPro" id="IPR001647">
    <property type="entry name" value="HTH_TetR"/>
</dbReference>
<feature type="DNA-binding region" description="H-T-H motif" evidence="4">
    <location>
        <begin position="32"/>
        <end position="51"/>
    </location>
</feature>
<dbReference type="PROSITE" id="PS50977">
    <property type="entry name" value="HTH_TETR_2"/>
    <property type="match status" value="1"/>
</dbReference>
<proteinExistence type="predicted"/>
<evidence type="ECO:0000256" key="3">
    <source>
        <dbReference type="ARBA" id="ARBA00023163"/>
    </source>
</evidence>
<dbReference type="RefSeq" id="WP_136907816.1">
    <property type="nucleotide sequence ID" value="NZ_SUMD01000002.1"/>
</dbReference>
<keyword evidence="1" id="KW-0805">Transcription regulation</keyword>
<dbReference type="EMBL" id="SUMD01000002">
    <property type="protein sequence ID" value="TJZ80304.1"/>
    <property type="molecule type" value="Genomic_DNA"/>
</dbReference>
<evidence type="ECO:0000256" key="4">
    <source>
        <dbReference type="PROSITE-ProRule" id="PRU00335"/>
    </source>
</evidence>
<protein>
    <submittedName>
        <fullName evidence="6">TetR family transcriptional regulator</fullName>
    </submittedName>
</protein>
<name>A0ABY2RS41_9NOCA</name>
<organism evidence="6 7">
    <name type="scientific">Rhodococcus oryzae</name>
    <dbReference type="NCBI Taxonomy" id="2571143"/>
    <lineage>
        <taxon>Bacteria</taxon>
        <taxon>Bacillati</taxon>
        <taxon>Actinomycetota</taxon>
        <taxon>Actinomycetes</taxon>
        <taxon>Mycobacteriales</taxon>
        <taxon>Nocardiaceae</taxon>
        <taxon>Rhodococcus</taxon>
    </lineage>
</organism>
<dbReference type="Gene3D" id="1.10.357.10">
    <property type="entry name" value="Tetracycline Repressor, domain 2"/>
    <property type="match status" value="1"/>
</dbReference>
<dbReference type="SUPFAM" id="SSF46689">
    <property type="entry name" value="Homeodomain-like"/>
    <property type="match status" value="1"/>
</dbReference>
<feature type="domain" description="HTH tetR-type" evidence="5">
    <location>
        <begin position="9"/>
        <end position="69"/>
    </location>
</feature>
<dbReference type="InterPro" id="IPR009057">
    <property type="entry name" value="Homeodomain-like_sf"/>
</dbReference>
<sequence length="206" mass="22453">MSLRERQRLQVRADLQRAAFELFARDGFDAVTTEQIAAAAGVSPSTYFRHVRSKEDLLLEPVHEGGAGIVALVEQRPGSEPADAALARAILARSTALTAAEIDPWRAAFRTAPHLMDRVTLIAPEHRSRLVELTAQRMGCDPEIDSRPGLLVHLMLAAAEFGYRQWIRSPQNRGASLPVCVEGALTAVLHPRWASADGVESEGVES</sequence>
<evidence type="ECO:0000259" key="5">
    <source>
        <dbReference type="PROSITE" id="PS50977"/>
    </source>
</evidence>
<accession>A0ABY2RS41</accession>
<comment type="caution">
    <text evidence="6">The sequence shown here is derived from an EMBL/GenBank/DDBJ whole genome shotgun (WGS) entry which is preliminary data.</text>
</comment>
<keyword evidence="2 4" id="KW-0238">DNA-binding</keyword>
<dbReference type="InterPro" id="IPR041347">
    <property type="entry name" value="MftR_C"/>
</dbReference>
<dbReference type="PRINTS" id="PR00455">
    <property type="entry name" value="HTHTETR"/>
</dbReference>
<dbReference type="PANTHER" id="PTHR30055:SF234">
    <property type="entry name" value="HTH-TYPE TRANSCRIPTIONAL REGULATOR BETI"/>
    <property type="match status" value="1"/>
</dbReference>
<dbReference type="Pfam" id="PF17754">
    <property type="entry name" value="TetR_C_14"/>
    <property type="match status" value="1"/>
</dbReference>
<keyword evidence="7" id="KW-1185">Reference proteome</keyword>
<dbReference type="InterPro" id="IPR050109">
    <property type="entry name" value="HTH-type_TetR-like_transc_reg"/>
</dbReference>
<dbReference type="PANTHER" id="PTHR30055">
    <property type="entry name" value="HTH-TYPE TRANSCRIPTIONAL REGULATOR RUTR"/>
    <property type="match status" value="1"/>
</dbReference>
<dbReference type="Gene3D" id="1.10.10.60">
    <property type="entry name" value="Homeodomain-like"/>
    <property type="match status" value="1"/>
</dbReference>
<dbReference type="Pfam" id="PF00440">
    <property type="entry name" value="TetR_N"/>
    <property type="match status" value="1"/>
</dbReference>
<evidence type="ECO:0000256" key="2">
    <source>
        <dbReference type="ARBA" id="ARBA00023125"/>
    </source>
</evidence>
<evidence type="ECO:0000313" key="6">
    <source>
        <dbReference type="EMBL" id="TJZ80304.1"/>
    </source>
</evidence>